<dbReference type="RefSeq" id="WP_152548339.1">
    <property type="nucleotide sequence ID" value="NZ_CP074352.1"/>
</dbReference>
<name>A0ABY6JIS6_9ENTR</name>
<accession>A0ABY6JIS6</accession>
<keyword evidence="2" id="KW-1185">Reference proteome</keyword>
<gene>
    <name evidence="1" type="ORF">KFZ77_09610</name>
</gene>
<evidence type="ECO:0000313" key="1">
    <source>
        <dbReference type="EMBL" id="UYU33730.1"/>
    </source>
</evidence>
<sequence>MKIASGRTLARLRTRIVRRCLALLRPGNSSNGDRVLESFLPTGHLYGIDYGNIDPAWYRAK</sequence>
<dbReference type="EMBL" id="CP074352">
    <property type="protein sequence ID" value="UYU33730.1"/>
    <property type="molecule type" value="Genomic_DNA"/>
</dbReference>
<proteinExistence type="predicted"/>
<dbReference type="Proteomes" id="UP001156318">
    <property type="component" value="Chromosome"/>
</dbReference>
<protein>
    <submittedName>
        <fullName evidence="1">Uncharacterized protein</fullName>
    </submittedName>
</protein>
<evidence type="ECO:0000313" key="2">
    <source>
        <dbReference type="Proteomes" id="UP001156318"/>
    </source>
</evidence>
<reference evidence="1 2" key="1">
    <citation type="submission" date="2021-05" db="EMBL/GenBank/DDBJ databases">
        <title>Isolation, identification, and the growth promoting effects of Pantoea dispersa strain YSD J2 from the aboveground leaves of Cyperus esculentus L.Var. Sativus.</title>
        <authorList>
            <person name="Wang S."/>
            <person name="Tang X.M."/>
            <person name="Huang Y.N."/>
        </authorList>
    </citation>
    <scope>NUCLEOTIDE SEQUENCE [LARGE SCALE GENOMIC DNA]</scope>
    <source>
        <strain evidence="2">YSD YN2</strain>
    </source>
</reference>
<organism evidence="1 2">
    <name type="scientific">Siccibacter colletis</name>
    <dbReference type="NCBI Taxonomy" id="1505757"/>
    <lineage>
        <taxon>Bacteria</taxon>
        <taxon>Pseudomonadati</taxon>
        <taxon>Pseudomonadota</taxon>
        <taxon>Gammaproteobacteria</taxon>
        <taxon>Enterobacterales</taxon>
        <taxon>Enterobacteriaceae</taxon>
        <taxon>Siccibacter</taxon>
    </lineage>
</organism>